<dbReference type="EMBL" id="LGAP01000002">
    <property type="protein sequence ID" value="KOF20839.1"/>
    <property type="molecule type" value="Genomic_DNA"/>
</dbReference>
<dbReference type="Gene3D" id="3.30.450.150">
    <property type="entry name" value="Haem-degrading domain"/>
    <property type="match status" value="1"/>
</dbReference>
<dbReference type="PATRIC" id="fig|106592.7.peg.2681"/>
<comment type="caution">
    <text evidence="1">The sequence shown here is derived from an EMBL/GenBank/DDBJ whole genome shotgun (WGS) entry which is preliminary data.</text>
</comment>
<dbReference type="InterPro" id="IPR052517">
    <property type="entry name" value="GlcG_carb_metab_protein"/>
</dbReference>
<dbReference type="Pfam" id="PF03928">
    <property type="entry name" value="HbpS-like"/>
    <property type="match status" value="1"/>
</dbReference>
<dbReference type="OrthoDB" id="9815788at2"/>
<protein>
    <submittedName>
        <fullName evidence="1">Glycolate utilization protein</fullName>
    </submittedName>
</protein>
<accession>A0A0L8C214</accession>
<evidence type="ECO:0000313" key="2">
    <source>
        <dbReference type="Proteomes" id="UP000037425"/>
    </source>
</evidence>
<dbReference type="PANTHER" id="PTHR34309">
    <property type="entry name" value="SLR1406 PROTEIN"/>
    <property type="match status" value="1"/>
</dbReference>
<dbReference type="SUPFAM" id="SSF143744">
    <property type="entry name" value="GlcG-like"/>
    <property type="match status" value="1"/>
</dbReference>
<evidence type="ECO:0000313" key="1">
    <source>
        <dbReference type="EMBL" id="KOF20839.1"/>
    </source>
</evidence>
<dbReference type="PANTHER" id="PTHR34309:SF1">
    <property type="entry name" value="PROTEIN GLCG"/>
    <property type="match status" value="1"/>
</dbReference>
<dbReference type="InterPro" id="IPR005624">
    <property type="entry name" value="PduO/GlcC-like"/>
</dbReference>
<dbReference type="Proteomes" id="UP000037425">
    <property type="component" value="Unassembled WGS sequence"/>
</dbReference>
<dbReference type="AlphaFoldDB" id="A0A0L8C214"/>
<organism evidence="1 2">
    <name type="scientific">Ensifer adhaerens</name>
    <name type="common">Sinorhizobium morelense</name>
    <dbReference type="NCBI Taxonomy" id="106592"/>
    <lineage>
        <taxon>Bacteria</taxon>
        <taxon>Pseudomonadati</taxon>
        <taxon>Pseudomonadota</taxon>
        <taxon>Alphaproteobacteria</taxon>
        <taxon>Hyphomicrobiales</taxon>
        <taxon>Rhizobiaceae</taxon>
        <taxon>Sinorhizobium/Ensifer group</taxon>
        <taxon>Ensifer</taxon>
    </lineage>
</organism>
<reference evidence="2" key="1">
    <citation type="submission" date="2015-07" db="EMBL/GenBank/DDBJ databases">
        <title>Whole genome sequence of an Ensifer adhaerens strain isolated from a cave pool in the Wind Cave National Park.</title>
        <authorList>
            <person name="Eng W.W.H."/>
            <person name="Gan H.M."/>
            <person name="Barton H.A."/>
            <person name="Savka M.A."/>
        </authorList>
    </citation>
    <scope>NUCLEOTIDE SEQUENCE [LARGE SCALE GENOMIC DNA]</scope>
    <source>
        <strain evidence="2">SD006</strain>
    </source>
</reference>
<dbReference type="RefSeq" id="WP_053247771.1">
    <property type="nucleotide sequence ID" value="NZ_LGAP01000002.1"/>
</dbReference>
<dbReference type="InterPro" id="IPR038084">
    <property type="entry name" value="PduO/GlcC-like_sf"/>
</dbReference>
<sequence length="137" mass="13992">MQLTSRQAQAVIDGAEAKARQLDLAVIIAVLDAGAYLKAFRRMDGAVLGSIDIAMNKARTAVLFQANSEAVWEYCKPGAPAQGLQLTNGGLATFGGGIPLKGPDGVVIGALGVSGGAVPQDVEVAQAALAAFEKLTR</sequence>
<name>A0A0L8C214_ENSAD</name>
<gene>
    <name evidence="1" type="ORF">AC244_05260</name>
</gene>
<proteinExistence type="predicted"/>